<evidence type="ECO:0000256" key="1">
    <source>
        <dbReference type="RuleBase" id="RU367161"/>
    </source>
</evidence>
<evidence type="ECO:0000313" key="4">
    <source>
        <dbReference type="Proteomes" id="UP001154329"/>
    </source>
</evidence>
<comment type="function">
    <text evidence="1">The GINS complex plays an essential role in the initiation of DNA replication.</text>
</comment>
<dbReference type="PANTHER" id="PTHR22768:SF0">
    <property type="entry name" value="DNA REPLICATION COMPLEX GINS PROTEIN PSF3"/>
    <property type="match status" value="1"/>
</dbReference>
<evidence type="ECO:0000259" key="2">
    <source>
        <dbReference type="Pfam" id="PF22466"/>
    </source>
</evidence>
<feature type="domain" description="DNA replication complex GINS protein PSF3 N-terminal" evidence="2">
    <location>
        <begin position="85"/>
        <end position="136"/>
    </location>
</feature>
<gene>
    <name evidence="3" type="ORF">APHIGO_LOCUS4316</name>
</gene>
<dbReference type="InterPro" id="IPR055221">
    <property type="entry name" value="PSF3_N"/>
</dbReference>
<keyword evidence="1" id="KW-0539">Nucleus</keyword>
<dbReference type="CDD" id="cd21693">
    <property type="entry name" value="GINS_B_Psf3"/>
    <property type="match status" value="1"/>
</dbReference>
<protein>
    <recommendedName>
        <fullName evidence="1">DNA replication complex GINS protein PSF3</fullName>
    </recommendedName>
</protein>
<dbReference type="SUPFAM" id="SSF160059">
    <property type="entry name" value="PriA/YqbF domain"/>
    <property type="match status" value="1"/>
</dbReference>
<dbReference type="InterPro" id="IPR010492">
    <property type="entry name" value="GINS_Psf3"/>
</dbReference>
<evidence type="ECO:0000313" key="3">
    <source>
        <dbReference type="EMBL" id="CAH1721236.1"/>
    </source>
</evidence>
<keyword evidence="1" id="KW-0235">DNA replication</keyword>
<organism evidence="3 4">
    <name type="scientific">Aphis gossypii</name>
    <name type="common">Cotton aphid</name>
    <dbReference type="NCBI Taxonomy" id="80765"/>
    <lineage>
        <taxon>Eukaryota</taxon>
        <taxon>Metazoa</taxon>
        <taxon>Ecdysozoa</taxon>
        <taxon>Arthropoda</taxon>
        <taxon>Hexapoda</taxon>
        <taxon>Insecta</taxon>
        <taxon>Pterygota</taxon>
        <taxon>Neoptera</taxon>
        <taxon>Paraneoptera</taxon>
        <taxon>Hemiptera</taxon>
        <taxon>Sternorrhyncha</taxon>
        <taxon>Aphidomorpha</taxon>
        <taxon>Aphidoidea</taxon>
        <taxon>Aphididae</taxon>
        <taxon>Aphidini</taxon>
        <taxon>Aphis</taxon>
        <taxon>Aphis</taxon>
    </lineage>
</organism>
<dbReference type="EMBL" id="OU899035">
    <property type="protein sequence ID" value="CAH1721236.1"/>
    <property type="molecule type" value="Genomic_DNA"/>
</dbReference>
<proteinExistence type="inferred from homology"/>
<reference evidence="3" key="2">
    <citation type="submission" date="2022-10" db="EMBL/GenBank/DDBJ databases">
        <authorList>
            <consortium name="ENA_rothamsted_submissions"/>
            <consortium name="culmorum"/>
            <person name="King R."/>
        </authorList>
    </citation>
    <scope>NUCLEOTIDE SEQUENCE</scope>
</reference>
<dbReference type="Pfam" id="PF22466">
    <property type="entry name" value="PSF3_N"/>
    <property type="match status" value="1"/>
</dbReference>
<dbReference type="AlphaFoldDB" id="A0A9P0IYH7"/>
<reference evidence="3" key="1">
    <citation type="submission" date="2022-02" db="EMBL/GenBank/DDBJ databases">
        <authorList>
            <person name="King R."/>
        </authorList>
    </citation>
    <scope>NUCLEOTIDE SEQUENCE</scope>
</reference>
<dbReference type="Proteomes" id="UP001154329">
    <property type="component" value="Chromosome 2"/>
</dbReference>
<keyword evidence="4" id="KW-1185">Reference proteome</keyword>
<dbReference type="PANTHER" id="PTHR22768">
    <property type="entry name" value="DNA REPLICATION COMPLEX GINS PROTEIN PSF3"/>
    <property type="match status" value="1"/>
</dbReference>
<dbReference type="InterPro" id="IPR038437">
    <property type="entry name" value="GINS_Psf3_sf"/>
</dbReference>
<sequence>MNFCRQTQSNSKTKSFNTNSINLKSSRIDSVASLDDFPFTKKILTNYLNEILILRCHCVEPRRFQDNTTNIKEINMYRNIKPHYFSIDAIMAAQEKIQCSFIKKVEHVDFLDSIYSDKDEESDPKIELPLWMVKVFLVGKSIQFDMPKAYNEIYRGVLTADANVVDLFKLCKHFYLFGKFLSQLEHREAYEVRRTLIQTFIDRFKQTMDWAQNIDDNQPCFNRLDCLERLIFNDARVAQQHLNIYLTEGSGQMEIAAMILNYRKRKIHESRVLE</sequence>
<dbReference type="InterPro" id="IPR036224">
    <property type="entry name" value="GINS_bundle-like_dom_sf"/>
</dbReference>
<dbReference type="GO" id="GO:0000811">
    <property type="term" value="C:GINS complex"/>
    <property type="evidence" value="ECO:0007669"/>
    <property type="project" value="UniProtKB-UniRule"/>
</dbReference>
<dbReference type="GO" id="GO:1902975">
    <property type="term" value="P:mitotic DNA replication initiation"/>
    <property type="evidence" value="ECO:0007669"/>
    <property type="project" value="TreeGrafter"/>
</dbReference>
<dbReference type="CDD" id="cd11713">
    <property type="entry name" value="GINS_A_psf3"/>
    <property type="match status" value="1"/>
</dbReference>
<comment type="subunit">
    <text evidence="1">Component of the GINS complex.</text>
</comment>
<comment type="subcellular location">
    <subcellularLocation>
        <location evidence="1">Nucleus</location>
    </subcellularLocation>
</comment>
<name>A0A9P0IYH7_APHGO</name>
<comment type="similarity">
    <text evidence="1">Belongs to the GINS3/PSF3 family.</text>
</comment>
<dbReference type="Gene3D" id="1.20.58.2050">
    <property type="match status" value="1"/>
</dbReference>
<accession>A0A9P0IYH7</accession>
<dbReference type="SUPFAM" id="SSF158573">
    <property type="entry name" value="GINS helical bundle-like"/>
    <property type="match status" value="1"/>
</dbReference>